<evidence type="ECO:0000256" key="3">
    <source>
        <dbReference type="ARBA" id="ARBA00022475"/>
    </source>
</evidence>
<evidence type="ECO:0000256" key="1">
    <source>
        <dbReference type="ARBA" id="ARBA00004651"/>
    </source>
</evidence>
<keyword evidence="2 7" id="KW-0813">Transport</keyword>
<keyword evidence="4 7" id="KW-0812">Transmembrane</keyword>
<dbReference type="Pfam" id="PF00528">
    <property type="entry name" value="BPD_transp_1"/>
    <property type="match status" value="1"/>
</dbReference>
<feature type="transmembrane region" description="Helical" evidence="7">
    <location>
        <begin position="207"/>
        <end position="228"/>
    </location>
</feature>
<proteinExistence type="inferred from homology"/>
<reference evidence="10" key="1">
    <citation type="journal article" date="2019" name="Int. J. Syst. Evol. Microbiol.">
        <title>The Global Catalogue of Microorganisms (GCM) 10K type strain sequencing project: providing services to taxonomists for standard genome sequencing and annotation.</title>
        <authorList>
            <consortium name="The Broad Institute Genomics Platform"/>
            <consortium name="The Broad Institute Genome Sequencing Center for Infectious Disease"/>
            <person name="Wu L."/>
            <person name="Ma J."/>
        </authorList>
    </citation>
    <scope>NUCLEOTIDE SEQUENCE [LARGE SCALE GENOMIC DNA]</scope>
    <source>
        <strain evidence="10">CCUG 57113</strain>
    </source>
</reference>
<evidence type="ECO:0000313" key="10">
    <source>
        <dbReference type="Proteomes" id="UP001596105"/>
    </source>
</evidence>
<name>A0ABW0LQH3_9BACL</name>
<keyword evidence="5 7" id="KW-1133">Transmembrane helix</keyword>
<dbReference type="SUPFAM" id="SSF161098">
    <property type="entry name" value="MetI-like"/>
    <property type="match status" value="1"/>
</dbReference>
<dbReference type="EMBL" id="JBHSMH010000007">
    <property type="protein sequence ID" value="MFC5468149.1"/>
    <property type="molecule type" value="Genomic_DNA"/>
</dbReference>
<feature type="domain" description="ABC transmembrane type-1" evidence="8">
    <location>
        <begin position="77"/>
        <end position="288"/>
    </location>
</feature>
<dbReference type="Proteomes" id="UP001596105">
    <property type="component" value="Unassembled WGS sequence"/>
</dbReference>
<dbReference type="InterPro" id="IPR000515">
    <property type="entry name" value="MetI-like"/>
</dbReference>
<dbReference type="PROSITE" id="PS50928">
    <property type="entry name" value="ABC_TM1"/>
    <property type="match status" value="1"/>
</dbReference>
<evidence type="ECO:0000259" key="8">
    <source>
        <dbReference type="PROSITE" id="PS50928"/>
    </source>
</evidence>
<evidence type="ECO:0000256" key="4">
    <source>
        <dbReference type="ARBA" id="ARBA00022692"/>
    </source>
</evidence>
<keyword evidence="6 7" id="KW-0472">Membrane</keyword>
<evidence type="ECO:0000256" key="6">
    <source>
        <dbReference type="ARBA" id="ARBA00023136"/>
    </source>
</evidence>
<dbReference type="InterPro" id="IPR051393">
    <property type="entry name" value="ABC_transporter_permease"/>
</dbReference>
<evidence type="ECO:0000256" key="7">
    <source>
        <dbReference type="RuleBase" id="RU363032"/>
    </source>
</evidence>
<keyword evidence="3" id="KW-1003">Cell membrane</keyword>
<protein>
    <submittedName>
        <fullName evidence="9">Carbohydrate ABC transporter permease</fullName>
    </submittedName>
</protein>
<feature type="transmembrane region" description="Helical" evidence="7">
    <location>
        <begin position="267"/>
        <end position="291"/>
    </location>
</feature>
<accession>A0ABW0LQH3</accession>
<dbReference type="InterPro" id="IPR035906">
    <property type="entry name" value="MetI-like_sf"/>
</dbReference>
<feature type="transmembrane region" description="Helical" evidence="7">
    <location>
        <begin position="162"/>
        <end position="186"/>
    </location>
</feature>
<keyword evidence="10" id="KW-1185">Reference proteome</keyword>
<dbReference type="CDD" id="cd06261">
    <property type="entry name" value="TM_PBP2"/>
    <property type="match status" value="1"/>
</dbReference>
<dbReference type="PANTHER" id="PTHR30193">
    <property type="entry name" value="ABC TRANSPORTER PERMEASE PROTEIN"/>
    <property type="match status" value="1"/>
</dbReference>
<feature type="transmembrane region" description="Helical" evidence="7">
    <location>
        <begin position="20"/>
        <end position="43"/>
    </location>
</feature>
<feature type="transmembrane region" description="Helical" evidence="7">
    <location>
        <begin position="77"/>
        <end position="102"/>
    </location>
</feature>
<dbReference type="RefSeq" id="WP_209746547.1">
    <property type="nucleotide sequence ID" value="NZ_JBHSMH010000007.1"/>
</dbReference>
<feature type="transmembrane region" description="Helical" evidence="7">
    <location>
        <begin position="123"/>
        <end position="142"/>
    </location>
</feature>
<evidence type="ECO:0000256" key="2">
    <source>
        <dbReference type="ARBA" id="ARBA00022448"/>
    </source>
</evidence>
<comment type="similarity">
    <text evidence="7">Belongs to the binding-protein-dependent transport system permease family.</text>
</comment>
<gene>
    <name evidence="9" type="ORF">ACFPPD_05405</name>
</gene>
<evidence type="ECO:0000256" key="5">
    <source>
        <dbReference type="ARBA" id="ARBA00022989"/>
    </source>
</evidence>
<dbReference type="PANTHER" id="PTHR30193:SF37">
    <property type="entry name" value="INNER MEMBRANE ABC TRANSPORTER PERMEASE PROTEIN YCJO"/>
    <property type="match status" value="1"/>
</dbReference>
<sequence>MMMRQRRKTRNNGMLRDHVLFLGPSIVIFLIVVAIPFAISLVYSFTDWNGISNDIRFVGMDNFRDIFSGKVRFLDSLWFTLRLTVVSVFFINLLGLLLAVALTSRLPFQSSMRAAYYLPQTMGGLILGFIWQFIFVSGFPAIGDKLHLNFLTQQWLGTENHAFAALVIVNVWQNAGYVMVIMIAGLSGISSELTESAKVEGSSSLHTLLRIKLPLCLPYMTVALFWTLSSALKMFEINLSLTKGGPYGSTTSMALNIYNDAFSNNKYGLATAEAFVFFVIILAFTSVQMYISQRKEKQLL</sequence>
<evidence type="ECO:0000313" key="9">
    <source>
        <dbReference type="EMBL" id="MFC5468149.1"/>
    </source>
</evidence>
<dbReference type="Gene3D" id="1.10.3720.10">
    <property type="entry name" value="MetI-like"/>
    <property type="match status" value="1"/>
</dbReference>
<comment type="subcellular location">
    <subcellularLocation>
        <location evidence="1 7">Cell membrane</location>
        <topology evidence="1 7">Multi-pass membrane protein</topology>
    </subcellularLocation>
</comment>
<organism evidence="9 10">
    <name type="scientific">Cohnella suwonensis</name>
    <dbReference type="NCBI Taxonomy" id="696072"/>
    <lineage>
        <taxon>Bacteria</taxon>
        <taxon>Bacillati</taxon>
        <taxon>Bacillota</taxon>
        <taxon>Bacilli</taxon>
        <taxon>Bacillales</taxon>
        <taxon>Paenibacillaceae</taxon>
        <taxon>Cohnella</taxon>
    </lineage>
</organism>
<comment type="caution">
    <text evidence="9">The sequence shown here is derived from an EMBL/GenBank/DDBJ whole genome shotgun (WGS) entry which is preliminary data.</text>
</comment>